<dbReference type="Proteomes" id="UP001165289">
    <property type="component" value="Unassembled WGS sequence"/>
</dbReference>
<evidence type="ECO:0000313" key="1">
    <source>
        <dbReference type="EMBL" id="KAI6657815.1"/>
    </source>
</evidence>
<dbReference type="AlphaFoldDB" id="A0AAV7KA81"/>
<gene>
    <name evidence="1" type="ORF">LOD99_557</name>
</gene>
<name>A0AAV7KA81_9METZ</name>
<evidence type="ECO:0000313" key="2">
    <source>
        <dbReference type="Proteomes" id="UP001165289"/>
    </source>
</evidence>
<keyword evidence="2" id="KW-1185">Reference proteome</keyword>
<reference evidence="1 2" key="1">
    <citation type="journal article" date="2023" name="BMC Biol.">
        <title>The compact genome of the sponge Oopsacas minuta (Hexactinellida) is lacking key metazoan core genes.</title>
        <authorList>
            <person name="Santini S."/>
            <person name="Schenkelaars Q."/>
            <person name="Jourda C."/>
            <person name="Duchesne M."/>
            <person name="Belahbib H."/>
            <person name="Rocher C."/>
            <person name="Selva M."/>
            <person name="Riesgo A."/>
            <person name="Vervoort M."/>
            <person name="Leys S.P."/>
            <person name="Kodjabachian L."/>
            <person name="Le Bivic A."/>
            <person name="Borchiellini C."/>
            <person name="Claverie J.M."/>
            <person name="Renard E."/>
        </authorList>
    </citation>
    <scope>NUCLEOTIDE SEQUENCE [LARGE SCALE GENOMIC DNA]</scope>
    <source>
        <strain evidence="1">SPO-2</strain>
    </source>
</reference>
<dbReference type="EMBL" id="JAKMXF010000111">
    <property type="protein sequence ID" value="KAI6657815.1"/>
    <property type="molecule type" value="Genomic_DNA"/>
</dbReference>
<comment type="caution">
    <text evidence="1">The sequence shown here is derived from an EMBL/GenBank/DDBJ whole genome shotgun (WGS) entry which is preliminary data.</text>
</comment>
<organism evidence="1 2">
    <name type="scientific">Oopsacas minuta</name>
    <dbReference type="NCBI Taxonomy" id="111878"/>
    <lineage>
        <taxon>Eukaryota</taxon>
        <taxon>Metazoa</taxon>
        <taxon>Porifera</taxon>
        <taxon>Hexactinellida</taxon>
        <taxon>Hexasterophora</taxon>
        <taxon>Lyssacinosida</taxon>
        <taxon>Leucopsacidae</taxon>
        <taxon>Oopsacas</taxon>
    </lineage>
</organism>
<accession>A0AAV7KA81</accession>
<sequence>MAEKSNNDPTTPQLFVAKKKRLVPVKERIPWIKDIDDLYFYGSKKESDTNVFVKKYMRAAYWLFKYEIAHMTFNHQDWTTIINQLQMQAFVTRALADEARHISKHVSLSPQIDKSSPQKFLQSFLKDKHTREMLIEHSSVSALILVLPLGSCSVE</sequence>
<proteinExistence type="predicted"/>
<protein>
    <submittedName>
        <fullName evidence="1">Uncharacterized protein</fullName>
    </submittedName>
</protein>